<dbReference type="EMBL" id="UHIC01000001">
    <property type="protein sequence ID" value="SUO96158.1"/>
    <property type="molecule type" value="Genomic_DNA"/>
</dbReference>
<proteinExistence type="predicted"/>
<dbReference type="RefSeq" id="WP_169818642.1">
    <property type="nucleotide sequence ID" value="NZ_LWHB01000114.1"/>
</dbReference>
<evidence type="ECO:0000313" key="2">
    <source>
        <dbReference type="Proteomes" id="UP000254601"/>
    </source>
</evidence>
<name>A0A380MV35_9GAMM</name>
<evidence type="ECO:0000313" key="1">
    <source>
        <dbReference type="EMBL" id="SUO96158.1"/>
    </source>
</evidence>
<reference evidence="1 2" key="1">
    <citation type="submission" date="2018-06" db="EMBL/GenBank/DDBJ databases">
        <authorList>
            <consortium name="Pathogen Informatics"/>
            <person name="Doyle S."/>
        </authorList>
    </citation>
    <scope>NUCLEOTIDE SEQUENCE [LARGE SCALE GENOMIC DNA]</scope>
    <source>
        <strain evidence="1 2">NCTC13337</strain>
    </source>
</reference>
<protein>
    <submittedName>
        <fullName evidence="1">Uncharacterized protein</fullName>
    </submittedName>
</protein>
<sequence>MKGINKVQLLGNIGEIYERKVMESGDSVIVKSVKNRGSGLKSMLEYYQIIQW</sequence>
<organism evidence="1 2">
    <name type="scientific">Suttonella ornithocola</name>
    <dbReference type="NCBI Taxonomy" id="279832"/>
    <lineage>
        <taxon>Bacteria</taxon>
        <taxon>Pseudomonadati</taxon>
        <taxon>Pseudomonadota</taxon>
        <taxon>Gammaproteobacteria</taxon>
        <taxon>Cardiobacteriales</taxon>
        <taxon>Cardiobacteriaceae</taxon>
        <taxon>Suttonella</taxon>
    </lineage>
</organism>
<gene>
    <name evidence="1" type="ORF">NCTC13337_01735</name>
</gene>
<dbReference type="AlphaFoldDB" id="A0A380MV35"/>
<dbReference type="Proteomes" id="UP000254601">
    <property type="component" value="Unassembled WGS sequence"/>
</dbReference>
<keyword evidence="2" id="KW-1185">Reference proteome</keyword>
<accession>A0A380MV35</accession>